<sequence>MKIISALKARTLLMHRKAVEGCISRKDFQEYTSYIRDVEFNMSLFPGPEPISTAPYRSRHRLRYKRIMDQILEIVGGEITIRNRYPLPRIDDLFDQLQGAKYFSKIDLRSGYHQLRVKEQDISKTAFRTRYGHYEFLFVIVFIDDILVFSKSKKKYHRGVISALFYRFSRQERNYMPSVPRWLILVDKVAFLGHIVFKAEEVRWIRRRLRLSPKAKTDVVTESTEFFLISRIMTPTFSTIPGKATVVADALEQNRSTKLCVPEDHYTREALMTEAQIHLLFQSCQVKIEHQRASGLLQPLEIPVWKWDKISMDFVIGLPRTQRKHDAIWVVVDRLTKSAHFLPIRKDYPVSKLAEMFQQEIVRLHGTPSAIVSDRDPRFTSRFWKGLQKAWGTRLKFSTAFHPETDGQSERTIQTLEDMLRSCALEWAGNWDDYICLVEFAYNNSWHASIKCAPFEMLYGRKCRAPICWDQVGERILEGPEMIEVTNEKVAVAREKLKEAQTRQKSYADRHRRALEFQPGEHVFLKVSPTRGVRRFGIKGKLSPRFIGPFEILDRVGEVSYRLALPPQLSHVHNVFHVSLLRGYKYHPLHVVSYPFDQIREDLSYTEEPESILDRQDRVMRNKTIPFVKILWRNHPEREATWETEESIRTSYPHFLP</sequence>
<comment type="caution">
    <text evidence="4">The sequence shown here is derived from an EMBL/GenBank/DDBJ whole genome shotgun (WGS) entry which is preliminary data.</text>
</comment>
<dbReference type="InterPro" id="IPR012337">
    <property type="entry name" value="RNaseH-like_sf"/>
</dbReference>
<reference evidence="4" key="2">
    <citation type="submission" date="2022-01" db="EMBL/GenBank/DDBJ databases">
        <authorList>
            <person name="Yamashiro T."/>
            <person name="Shiraishi A."/>
            <person name="Satake H."/>
            <person name="Nakayama K."/>
        </authorList>
    </citation>
    <scope>NUCLEOTIDE SEQUENCE</scope>
</reference>
<dbReference type="Gene3D" id="3.30.420.10">
    <property type="entry name" value="Ribonuclease H-like superfamily/Ribonuclease H"/>
    <property type="match status" value="1"/>
</dbReference>
<feature type="coiled-coil region" evidence="1">
    <location>
        <begin position="483"/>
        <end position="510"/>
    </location>
</feature>
<dbReference type="SUPFAM" id="SSF56672">
    <property type="entry name" value="DNA/RNA polymerases"/>
    <property type="match status" value="1"/>
</dbReference>
<dbReference type="PROSITE" id="PS50994">
    <property type="entry name" value="INTEGRASE"/>
    <property type="match status" value="1"/>
</dbReference>
<dbReference type="PANTHER" id="PTHR37984">
    <property type="entry name" value="PROTEIN CBG26694"/>
    <property type="match status" value="1"/>
</dbReference>
<feature type="domain" description="Integrase catalytic" evidence="3">
    <location>
        <begin position="295"/>
        <end position="462"/>
    </location>
</feature>
<dbReference type="Proteomes" id="UP001151760">
    <property type="component" value="Unassembled WGS sequence"/>
</dbReference>
<gene>
    <name evidence="4" type="ORF">Tco_0840544</name>
</gene>
<name>A0ABQ5AWJ2_9ASTR</name>
<evidence type="ECO:0000259" key="3">
    <source>
        <dbReference type="PROSITE" id="PS50994"/>
    </source>
</evidence>
<reference evidence="4" key="1">
    <citation type="journal article" date="2022" name="Int. J. Mol. Sci.">
        <title>Draft Genome of Tanacetum Coccineum: Genomic Comparison of Closely Related Tanacetum-Family Plants.</title>
        <authorList>
            <person name="Yamashiro T."/>
            <person name="Shiraishi A."/>
            <person name="Nakayama K."/>
            <person name="Satake H."/>
        </authorList>
    </citation>
    <scope>NUCLEOTIDE SEQUENCE</scope>
</reference>
<evidence type="ECO:0000256" key="1">
    <source>
        <dbReference type="SAM" id="Coils"/>
    </source>
</evidence>
<accession>A0ABQ5AWJ2</accession>
<protein>
    <submittedName>
        <fullName evidence="4">Nucleotidyltransferase, ribonuclease H</fullName>
    </submittedName>
</protein>
<dbReference type="InterPro" id="IPR036397">
    <property type="entry name" value="RNaseH_sf"/>
</dbReference>
<dbReference type="InterPro" id="IPR001584">
    <property type="entry name" value="Integrase_cat-core"/>
</dbReference>
<evidence type="ECO:0000313" key="4">
    <source>
        <dbReference type="EMBL" id="GJT06082.1"/>
    </source>
</evidence>
<dbReference type="Gene3D" id="3.30.70.270">
    <property type="match status" value="1"/>
</dbReference>
<feature type="domain" description="Chromo" evidence="2">
    <location>
        <begin position="607"/>
        <end position="657"/>
    </location>
</feature>
<dbReference type="SUPFAM" id="SSF54160">
    <property type="entry name" value="Chromo domain-like"/>
    <property type="match status" value="1"/>
</dbReference>
<evidence type="ECO:0000259" key="2">
    <source>
        <dbReference type="PROSITE" id="PS50013"/>
    </source>
</evidence>
<keyword evidence="1" id="KW-0175">Coiled coil</keyword>
<keyword evidence="5" id="KW-1185">Reference proteome</keyword>
<evidence type="ECO:0000313" key="5">
    <source>
        <dbReference type="Proteomes" id="UP001151760"/>
    </source>
</evidence>
<dbReference type="InterPro" id="IPR016197">
    <property type="entry name" value="Chromo-like_dom_sf"/>
</dbReference>
<dbReference type="Pfam" id="PF24626">
    <property type="entry name" value="SH3_Tf2-1"/>
    <property type="match status" value="1"/>
</dbReference>
<proteinExistence type="predicted"/>
<dbReference type="EMBL" id="BQNB010012638">
    <property type="protein sequence ID" value="GJT06082.1"/>
    <property type="molecule type" value="Genomic_DNA"/>
</dbReference>
<dbReference type="PROSITE" id="PS50013">
    <property type="entry name" value="CHROMO_2"/>
    <property type="match status" value="1"/>
</dbReference>
<dbReference type="SUPFAM" id="SSF53098">
    <property type="entry name" value="Ribonuclease H-like"/>
    <property type="match status" value="1"/>
</dbReference>
<dbReference type="InterPro" id="IPR056924">
    <property type="entry name" value="SH3_Tf2-1"/>
</dbReference>
<dbReference type="PANTHER" id="PTHR37984:SF5">
    <property type="entry name" value="PROTEIN NYNRIN-LIKE"/>
    <property type="match status" value="1"/>
</dbReference>
<dbReference type="CDD" id="cd01647">
    <property type="entry name" value="RT_LTR"/>
    <property type="match status" value="1"/>
</dbReference>
<dbReference type="InterPro" id="IPR043128">
    <property type="entry name" value="Rev_trsase/Diguanyl_cyclase"/>
</dbReference>
<dbReference type="InterPro" id="IPR000953">
    <property type="entry name" value="Chromo/chromo_shadow_dom"/>
</dbReference>
<organism evidence="4 5">
    <name type="scientific">Tanacetum coccineum</name>
    <dbReference type="NCBI Taxonomy" id="301880"/>
    <lineage>
        <taxon>Eukaryota</taxon>
        <taxon>Viridiplantae</taxon>
        <taxon>Streptophyta</taxon>
        <taxon>Embryophyta</taxon>
        <taxon>Tracheophyta</taxon>
        <taxon>Spermatophyta</taxon>
        <taxon>Magnoliopsida</taxon>
        <taxon>eudicotyledons</taxon>
        <taxon>Gunneridae</taxon>
        <taxon>Pentapetalae</taxon>
        <taxon>asterids</taxon>
        <taxon>campanulids</taxon>
        <taxon>Asterales</taxon>
        <taxon>Asteraceae</taxon>
        <taxon>Asteroideae</taxon>
        <taxon>Anthemideae</taxon>
        <taxon>Anthemidinae</taxon>
        <taxon>Tanacetum</taxon>
    </lineage>
</organism>
<dbReference type="InterPro" id="IPR050951">
    <property type="entry name" value="Retrovirus_Pol_polyprotein"/>
</dbReference>
<dbReference type="InterPro" id="IPR043502">
    <property type="entry name" value="DNA/RNA_pol_sf"/>
</dbReference>